<evidence type="ECO:0000313" key="1">
    <source>
        <dbReference type="EMBL" id="RDX69534.1"/>
    </source>
</evidence>
<reference evidence="1" key="1">
    <citation type="submission" date="2018-05" db="EMBL/GenBank/DDBJ databases">
        <title>Draft genome of Mucuna pruriens seed.</title>
        <authorList>
            <person name="Nnadi N.E."/>
            <person name="Vos R."/>
            <person name="Hasami M.H."/>
            <person name="Devisetty U.K."/>
            <person name="Aguiy J.C."/>
        </authorList>
    </citation>
    <scope>NUCLEOTIDE SEQUENCE [LARGE SCALE GENOMIC DNA]</scope>
    <source>
        <strain evidence="1">JCA_2017</strain>
    </source>
</reference>
<accession>A0A371EU58</accession>
<comment type="caution">
    <text evidence="1">The sequence shown here is derived from an EMBL/GenBank/DDBJ whole genome shotgun (WGS) entry which is preliminary data.</text>
</comment>
<evidence type="ECO:0000313" key="2">
    <source>
        <dbReference type="Proteomes" id="UP000257109"/>
    </source>
</evidence>
<dbReference type="Proteomes" id="UP000257109">
    <property type="component" value="Unassembled WGS sequence"/>
</dbReference>
<evidence type="ECO:0008006" key="3">
    <source>
        <dbReference type="Google" id="ProtNLM"/>
    </source>
</evidence>
<keyword evidence="2" id="KW-1185">Reference proteome</keyword>
<proteinExistence type="predicted"/>
<dbReference type="EMBL" id="QJKJ01012071">
    <property type="protein sequence ID" value="RDX69534.1"/>
    <property type="molecule type" value="Genomic_DNA"/>
</dbReference>
<feature type="non-terminal residue" evidence="1">
    <location>
        <position position="1"/>
    </location>
</feature>
<protein>
    <recommendedName>
        <fullName evidence="3">Reverse transcriptase RNase H-like domain-containing protein</fullName>
    </recommendedName>
</protein>
<organism evidence="1 2">
    <name type="scientific">Mucuna pruriens</name>
    <name type="common">Velvet bean</name>
    <name type="synonym">Dolichos pruriens</name>
    <dbReference type="NCBI Taxonomy" id="157652"/>
    <lineage>
        <taxon>Eukaryota</taxon>
        <taxon>Viridiplantae</taxon>
        <taxon>Streptophyta</taxon>
        <taxon>Embryophyta</taxon>
        <taxon>Tracheophyta</taxon>
        <taxon>Spermatophyta</taxon>
        <taxon>Magnoliopsida</taxon>
        <taxon>eudicotyledons</taxon>
        <taxon>Gunneridae</taxon>
        <taxon>Pentapetalae</taxon>
        <taxon>rosids</taxon>
        <taxon>fabids</taxon>
        <taxon>Fabales</taxon>
        <taxon>Fabaceae</taxon>
        <taxon>Papilionoideae</taxon>
        <taxon>50 kb inversion clade</taxon>
        <taxon>NPAAA clade</taxon>
        <taxon>indigoferoid/millettioid clade</taxon>
        <taxon>Phaseoleae</taxon>
        <taxon>Mucuna</taxon>
    </lineage>
</organism>
<dbReference type="OrthoDB" id="10055717at2759"/>
<dbReference type="AlphaFoldDB" id="A0A371EU58"/>
<gene>
    <name evidence="1" type="ORF">CR513_51348</name>
</gene>
<sequence length="119" mass="14007">MLLLQEFDIEIRDKKGAKNSVVDHLSRIERETKQDYTMVCRHFFHQRHPSYTKRNLRSFTGAFWIPRSNQSSNFVMQYLEVATMDQLRQLRKFLIAGSTGPPFFESPINSSPPTNNVRE</sequence>
<name>A0A371EU58_MUCPR</name>